<name>A0A0X8HS52_9SACH</name>
<evidence type="ECO:0000256" key="11">
    <source>
        <dbReference type="PIRNR" id="PIRNR017126"/>
    </source>
</evidence>
<evidence type="ECO:0000256" key="12">
    <source>
        <dbReference type="SAM" id="MobiDB-lite"/>
    </source>
</evidence>
<dbReference type="Proteomes" id="UP000243052">
    <property type="component" value="Chromosome iv"/>
</dbReference>
<gene>
    <name evidence="13" type="ORF">AW171_hschr42367</name>
</gene>
<evidence type="ECO:0000256" key="8">
    <source>
        <dbReference type="ARBA" id="ARBA00022776"/>
    </source>
</evidence>
<feature type="region of interest" description="Disordered" evidence="12">
    <location>
        <begin position="422"/>
        <end position="449"/>
    </location>
</feature>
<evidence type="ECO:0000256" key="3">
    <source>
        <dbReference type="ARBA" id="ARBA00009471"/>
    </source>
</evidence>
<feature type="region of interest" description="Disordered" evidence="12">
    <location>
        <begin position="366"/>
        <end position="385"/>
    </location>
</feature>
<feature type="compositionally biased region" description="Acidic residues" evidence="12">
    <location>
        <begin position="242"/>
        <end position="258"/>
    </location>
</feature>
<protein>
    <recommendedName>
        <fullName evidence="4 11">Condensin complex subunit 2</fullName>
    </recommendedName>
</protein>
<comment type="subcellular location">
    <subcellularLocation>
        <location evidence="1">Chromosome</location>
    </subcellularLocation>
    <subcellularLocation>
        <location evidence="2">Cytoplasm</location>
    </subcellularLocation>
</comment>
<dbReference type="EMBL" id="CP014244">
    <property type="protein sequence ID" value="AMD20474.1"/>
    <property type="molecule type" value="Genomic_DNA"/>
</dbReference>
<dbReference type="GO" id="GO:0003682">
    <property type="term" value="F:chromatin binding"/>
    <property type="evidence" value="ECO:0007669"/>
    <property type="project" value="TreeGrafter"/>
</dbReference>
<proteinExistence type="inferred from homology"/>
<feature type="compositionally biased region" description="Basic and acidic residues" evidence="12">
    <location>
        <begin position="100"/>
        <end position="113"/>
    </location>
</feature>
<feature type="compositionally biased region" description="Acidic residues" evidence="12">
    <location>
        <begin position="114"/>
        <end position="125"/>
    </location>
</feature>
<keyword evidence="10 11" id="KW-0131">Cell cycle</keyword>
<evidence type="ECO:0000313" key="14">
    <source>
        <dbReference type="Proteomes" id="UP000243052"/>
    </source>
</evidence>
<keyword evidence="8 11" id="KW-0498">Mitosis</keyword>
<keyword evidence="6" id="KW-0963">Cytoplasm</keyword>
<evidence type="ECO:0000256" key="9">
    <source>
        <dbReference type="ARBA" id="ARBA00023067"/>
    </source>
</evidence>
<evidence type="ECO:0000256" key="1">
    <source>
        <dbReference type="ARBA" id="ARBA00004286"/>
    </source>
</evidence>
<keyword evidence="5" id="KW-0158">Chromosome</keyword>
<keyword evidence="9 11" id="KW-0226">DNA condensation</keyword>
<feature type="region of interest" description="Disordered" evidence="12">
    <location>
        <begin position="100"/>
        <end position="139"/>
    </location>
</feature>
<dbReference type="PANTHER" id="PTHR13108">
    <property type="entry name" value="CONDENSIN COMPLEX SUBUNIT 2"/>
    <property type="match status" value="1"/>
</dbReference>
<evidence type="ECO:0000256" key="2">
    <source>
        <dbReference type="ARBA" id="ARBA00004496"/>
    </source>
</evidence>
<feature type="region of interest" description="Disordered" evidence="12">
    <location>
        <begin position="209"/>
        <end position="267"/>
    </location>
</feature>
<feature type="region of interest" description="Disordered" evidence="12">
    <location>
        <begin position="558"/>
        <end position="595"/>
    </location>
</feature>
<dbReference type="GO" id="GO:0007076">
    <property type="term" value="P:mitotic chromosome condensation"/>
    <property type="evidence" value="ECO:0007669"/>
    <property type="project" value="InterPro"/>
</dbReference>
<feature type="compositionally biased region" description="Basic and acidic residues" evidence="12">
    <location>
        <begin position="422"/>
        <end position="432"/>
    </location>
</feature>
<evidence type="ECO:0000256" key="5">
    <source>
        <dbReference type="ARBA" id="ARBA00022454"/>
    </source>
</evidence>
<dbReference type="AlphaFoldDB" id="A0A0X8HS52"/>
<dbReference type="GO" id="GO:0005737">
    <property type="term" value="C:cytoplasm"/>
    <property type="evidence" value="ECO:0007669"/>
    <property type="project" value="UniProtKB-SubCell"/>
</dbReference>
<dbReference type="GeneID" id="28723720"/>
<evidence type="ECO:0000256" key="4">
    <source>
        <dbReference type="ARBA" id="ARBA00016065"/>
    </source>
</evidence>
<dbReference type="PIRSF" id="PIRSF017126">
    <property type="entry name" value="Condensin_H"/>
    <property type="match status" value="1"/>
</dbReference>
<organism evidence="13 14">
    <name type="scientific">Eremothecium sinecaudum</name>
    <dbReference type="NCBI Taxonomy" id="45286"/>
    <lineage>
        <taxon>Eukaryota</taxon>
        <taxon>Fungi</taxon>
        <taxon>Dikarya</taxon>
        <taxon>Ascomycota</taxon>
        <taxon>Saccharomycotina</taxon>
        <taxon>Saccharomycetes</taxon>
        <taxon>Saccharomycetales</taxon>
        <taxon>Saccharomycetaceae</taxon>
        <taxon>Eremothecium</taxon>
    </lineage>
</organism>
<evidence type="ECO:0000256" key="6">
    <source>
        <dbReference type="ARBA" id="ARBA00022490"/>
    </source>
</evidence>
<dbReference type="GO" id="GO:0000796">
    <property type="term" value="C:condensin complex"/>
    <property type="evidence" value="ECO:0007669"/>
    <property type="project" value="InterPro"/>
</dbReference>
<keyword evidence="7 11" id="KW-0132">Cell division</keyword>
<comment type="similarity">
    <text evidence="3 11">Belongs to the CND2 (condensin subunit 2) family.</text>
</comment>
<evidence type="ECO:0000256" key="7">
    <source>
        <dbReference type="ARBA" id="ARBA00022618"/>
    </source>
</evidence>
<reference evidence="13 14" key="1">
    <citation type="submission" date="2016-01" db="EMBL/GenBank/DDBJ databases">
        <title>Genome sequence of the yeast Holleya sinecauda.</title>
        <authorList>
            <person name="Dietrich F.S."/>
        </authorList>
    </citation>
    <scope>NUCLEOTIDE SEQUENCE [LARGE SCALE GENOMIC DNA]</scope>
    <source>
        <strain evidence="13 14">ATCC 58844</strain>
    </source>
</reference>
<dbReference type="InterPro" id="IPR022816">
    <property type="entry name" value="Condensin_barren_su2"/>
</dbReference>
<dbReference type="PANTHER" id="PTHR13108:SF9">
    <property type="entry name" value="CONDENSIN COMPLEX SUBUNIT 2"/>
    <property type="match status" value="1"/>
</dbReference>
<keyword evidence="14" id="KW-1185">Reference proteome</keyword>
<dbReference type="GO" id="GO:0051301">
    <property type="term" value="P:cell division"/>
    <property type="evidence" value="ECO:0007669"/>
    <property type="project" value="UniProtKB-KW"/>
</dbReference>
<dbReference type="STRING" id="45286.A0A0X8HS52"/>
<dbReference type="Pfam" id="PF05786">
    <property type="entry name" value="Cnd2"/>
    <property type="match status" value="1"/>
</dbReference>
<dbReference type="RefSeq" id="XP_017987470.1">
    <property type="nucleotide sequence ID" value="XM_018131952.1"/>
</dbReference>
<evidence type="ECO:0000313" key="13">
    <source>
        <dbReference type="EMBL" id="AMD20474.1"/>
    </source>
</evidence>
<dbReference type="OrthoDB" id="362021at2759"/>
<sequence length="744" mass="84476">MVAHNQYDDDDQGLFTNKSIVMANFEEWIKMATDNKINSRNSWNFALIDYFYDLNVLKDAEDNINFQKASATLDGCVKIYSSRVDSVASETGKLLSGLAERRDKRTEEVQNDHSDEEGEPDDVEIDPATGLPVGRDTEADRKRRTYNRVLETTLVDFDSIKLKELDQELCIDPLFKKALADFDEDGAKSLLINTLNVDDHLRVVFDATTSENDGSRKQIRQNSPEANEGLETIETEAGAGNEDYDMPDAESEIEEDELPTTPSSNISEFNSINTEMVEDEILALGMKYLNFENIKALDICPSMAQLHSAINDFDGAKSIIDNVTNKFDNFLTEQDMQEAIPDISANADMEDFRYELPGQVDDEMFNNDDDGNEPVGNESTPGEIEPGITDKELFAFFDDALKQSWRGRENWKVHNYKHKLSKRTEKHGDESKGMIQPPSSVSAEDKEPKKKAKRDIIDFFDLDDNIEEAIFAIKKSSIDLPQKHREYPHHHLLPNDYKFTADRITKLFIKPEQRMSFFSYRKRGLRNGTSNKDPASKNSDLPKIADENFWANTYKQREDASAQIDSDDGASLIPGTRDSGPGTGIDDDDGGMDFNQAFEDEELGVSDDYEPFDTPTAQNLIKTEDKISYSRTAKKVDVKRLKKNIWRSISRKLEQEISLRRSVTETHDQPTDVNEIQLRFTEIASDIVPMYSERKLKDLSTSFCFICLLHLANEHGFTVANTEHYDDLFIIFNTNSTNSSLSVA</sequence>
<comment type="function">
    <text evidence="11">Regulatory subunit of the condensin complex, a complex required for conversion of interphase chromatin into mitotic-like condense chromosomes.</text>
</comment>
<accession>A0A0X8HS52</accession>
<evidence type="ECO:0000256" key="10">
    <source>
        <dbReference type="ARBA" id="ARBA00023306"/>
    </source>
</evidence>